<keyword evidence="22" id="KW-1185">Reference proteome</keyword>
<dbReference type="NCBIfam" id="TIGR00003">
    <property type="entry name" value="copper ion binding protein"/>
    <property type="match status" value="2"/>
</dbReference>
<evidence type="ECO:0000313" key="22">
    <source>
        <dbReference type="Proteomes" id="UP001320159"/>
    </source>
</evidence>
<keyword evidence="7 19" id="KW-0812">Transmembrane</keyword>
<dbReference type="InterPro" id="IPR023299">
    <property type="entry name" value="ATPase_P-typ_cyto_dom_N"/>
</dbReference>
<dbReference type="Gene3D" id="3.40.50.1000">
    <property type="entry name" value="HAD superfamily/HAD-like"/>
    <property type="match status" value="1"/>
</dbReference>
<dbReference type="InterPro" id="IPR018303">
    <property type="entry name" value="ATPase_P-typ_P_site"/>
</dbReference>
<dbReference type="InterPro" id="IPR006121">
    <property type="entry name" value="HMA_dom"/>
</dbReference>
<feature type="transmembrane region" description="Helical" evidence="19">
    <location>
        <begin position="185"/>
        <end position="203"/>
    </location>
</feature>
<dbReference type="GO" id="GO:0055070">
    <property type="term" value="P:copper ion homeostasis"/>
    <property type="evidence" value="ECO:0007669"/>
    <property type="project" value="TreeGrafter"/>
</dbReference>
<dbReference type="EC" id="7.2.2.8" evidence="3"/>
<comment type="similarity">
    <text evidence="2">Belongs to the cation transport ATPase (P-type) (TC 3.A.3) family. Type IB subfamily.</text>
</comment>
<dbReference type="Proteomes" id="UP001320159">
    <property type="component" value="Unassembled WGS sequence"/>
</dbReference>
<dbReference type="PRINTS" id="PR00943">
    <property type="entry name" value="CUATPASE"/>
</dbReference>
<evidence type="ECO:0000256" key="3">
    <source>
        <dbReference type="ARBA" id="ARBA00012517"/>
    </source>
</evidence>
<dbReference type="Pfam" id="PF00702">
    <property type="entry name" value="Hydrolase"/>
    <property type="match status" value="1"/>
</dbReference>
<evidence type="ECO:0000256" key="12">
    <source>
        <dbReference type="ARBA" id="ARBA00022840"/>
    </source>
</evidence>
<dbReference type="NCBIfam" id="TIGR01494">
    <property type="entry name" value="ATPase_P-type"/>
    <property type="match status" value="1"/>
</dbReference>
<dbReference type="EMBL" id="PGCK01000003">
    <property type="protein sequence ID" value="MCD1294386.1"/>
    <property type="molecule type" value="Genomic_DNA"/>
</dbReference>
<evidence type="ECO:0000259" key="20">
    <source>
        <dbReference type="PROSITE" id="PS50846"/>
    </source>
</evidence>
<dbReference type="GO" id="GO:0043682">
    <property type="term" value="F:P-type divalent copper transporter activity"/>
    <property type="evidence" value="ECO:0007669"/>
    <property type="project" value="TreeGrafter"/>
</dbReference>
<dbReference type="InterPro" id="IPR044492">
    <property type="entry name" value="P_typ_ATPase_HD_dom"/>
</dbReference>
<keyword evidence="4" id="KW-0813">Transport</keyword>
<reference evidence="21 22" key="1">
    <citation type="submission" date="2017-11" db="EMBL/GenBank/DDBJ databases">
        <title>Isolation and Characterization of Family Methanocellaceae Species from Potential Methane Hydrate Area Offshore Southwestern Taiwan.</title>
        <authorList>
            <person name="Zhang W.-L."/>
            <person name="Chen W.-C."/>
            <person name="Lai M.-C."/>
            <person name="Chen S.-C."/>
        </authorList>
    </citation>
    <scope>NUCLEOTIDE SEQUENCE [LARGE SCALE GENOMIC DNA]</scope>
    <source>
        <strain evidence="21 22">CWC-04</strain>
    </source>
</reference>
<comment type="subcellular location">
    <subcellularLocation>
        <location evidence="1">Cell membrane</location>
        <topology evidence="1">Multi-pass membrane protein</topology>
    </subcellularLocation>
</comment>
<dbReference type="InterPro" id="IPR001757">
    <property type="entry name" value="P_typ_ATPase"/>
</dbReference>
<protein>
    <recommendedName>
        <fullName evidence="3">P-type Cu(+) transporter</fullName>
        <ecNumber evidence="3">7.2.2.8</ecNumber>
    </recommendedName>
</protein>
<name>A0AAP2W6R3_9EURY</name>
<sequence length="801" mass="85197">MTCASCVSRVESALKSVKGVSEANVNLASEKATVLYDPEAATIDSMVDAVKDAGYGVEAETVVLPITGMTCASCVARIENALKDRQGVISASVNLATEKATVNYVPSEVTIKELKKVVKDAGYDVAEIPEEEAVDIERETRKKEMNDLKIKLAISLAISAFIMAIMFIGDLMPVISSLSHHQKNILSFILATPVQFWVGWRFYKGTYAALKHGTADMNVLIAVGTSAAYFYSVVATFAPSLVAIGGSMPDTYFDTSTMIIALILLGKFLEARAKGRTSEAIRRLTGLKAKTARIIRNGVEQDVPVEDVSIGDIVVVRPGEKIPVDGVVTEGYSAVDESMITGEPIPVSKKEGDTVIGATINKTGSFKFRATKIGRDTVLSQIIKMVEEAQGSKAPIQRLADKVAGVFVPIVIFLAILTFLAWYYLGPKPAFLLAMLNFISVLIIACPCAMGLATPTAIMVGTGKGAEYGILIKGGESLESAYKIDTIVLDKTGTITKGKPSLVDVVSQPGFAEEEIIRLAASAEKGSEHPLGAAIVNGAGERGIPIKDPERFDALPGKGIIAMVDGRVVMAGNAKLMEDEDVDISAMKPEHERLSAQGKTPMYIAIDEKPAGVVAVADTIKEGSKEAIEEFDRMGIETIMITGDNRRTAEAIAKEVGVKRVLAEVLPGDKANEIKKLQAEGKNVAMVGDGINDAPALAQADTGIAIGTGTDVAIETSDITLMSGDLRGVLTSIKLSRATIRTIKLNLFWAFIYNIIGIPIAAGILIPWFGIQLNPIIAAAAMAMSSVSVVSNSLLLNRFRP</sequence>
<keyword evidence="14" id="KW-1278">Translocase</keyword>
<dbReference type="PANTHER" id="PTHR43520:SF8">
    <property type="entry name" value="P-TYPE CU(+) TRANSPORTER"/>
    <property type="match status" value="1"/>
</dbReference>
<organism evidence="21 22">
    <name type="scientific">Methanooceanicella nereidis</name>
    <dbReference type="NCBI Taxonomy" id="2052831"/>
    <lineage>
        <taxon>Archaea</taxon>
        <taxon>Methanobacteriati</taxon>
        <taxon>Methanobacteriota</taxon>
        <taxon>Stenosarchaea group</taxon>
        <taxon>Methanomicrobia</taxon>
        <taxon>Methanocellales</taxon>
        <taxon>Methanocellaceae</taxon>
        <taxon>Methanooceanicella</taxon>
    </lineage>
</organism>
<dbReference type="Gene3D" id="2.70.150.10">
    <property type="entry name" value="Calcium-transporting ATPase, cytoplasmic transduction domain A"/>
    <property type="match status" value="1"/>
</dbReference>
<keyword evidence="12" id="KW-0067">ATP-binding</keyword>
<dbReference type="InterPro" id="IPR027256">
    <property type="entry name" value="P-typ_ATPase_IB"/>
</dbReference>
<dbReference type="FunFam" id="2.70.150.10:FF:000002">
    <property type="entry name" value="Copper-transporting ATPase 1, putative"/>
    <property type="match status" value="1"/>
</dbReference>
<dbReference type="GO" id="GO:0016887">
    <property type="term" value="F:ATP hydrolysis activity"/>
    <property type="evidence" value="ECO:0007669"/>
    <property type="project" value="InterPro"/>
</dbReference>
<feature type="transmembrane region" description="Helical" evidence="19">
    <location>
        <begin position="152"/>
        <end position="173"/>
    </location>
</feature>
<keyword evidence="15 19" id="KW-1133">Transmembrane helix</keyword>
<dbReference type="GO" id="GO:0005507">
    <property type="term" value="F:copper ion binding"/>
    <property type="evidence" value="ECO:0007669"/>
    <property type="project" value="InterPro"/>
</dbReference>
<dbReference type="PRINTS" id="PR00119">
    <property type="entry name" value="CATATPASE"/>
</dbReference>
<evidence type="ECO:0000256" key="18">
    <source>
        <dbReference type="ARBA" id="ARBA00023136"/>
    </source>
</evidence>
<feature type="domain" description="HMA" evidence="20">
    <location>
        <begin position="1"/>
        <end position="58"/>
    </location>
</feature>
<gene>
    <name evidence="21" type="ORF">CUJ83_05155</name>
</gene>
<dbReference type="InterPro" id="IPR059000">
    <property type="entry name" value="ATPase_P-type_domA"/>
</dbReference>
<evidence type="ECO:0000256" key="5">
    <source>
        <dbReference type="ARBA" id="ARBA00022475"/>
    </source>
</evidence>
<dbReference type="PROSITE" id="PS00154">
    <property type="entry name" value="ATPASE_E1_E2"/>
    <property type="match status" value="1"/>
</dbReference>
<dbReference type="SUPFAM" id="SSF81665">
    <property type="entry name" value="Calcium ATPase, transmembrane domain M"/>
    <property type="match status" value="1"/>
</dbReference>
<evidence type="ECO:0000313" key="21">
    <source>
        <dbReference type="EMBL" id="MCD1294386.1"/>
    </source>
</evidence>
<feature type="transmembrane region" description="Helical" evidence="19">
    <location>
        <begin position="215"/>
        <end position="239"/>
    </location>
</feature>
<keyword evidence="16" id="KW-0186">Copper</keyword>
<evidence type="ECO:0000256" key="14">
    <source>
        <dbReference type="ARBA" id="ARBA00022967"/>
    </source>
</evidence>
<dbReference type="SFLD" id="SFLDS00003">
    <property type="entry name" value="Haloacid_Dehalogenase"/>
    <property type="match status" value="1"/>
</dbReference>
<keyword evidence="17" id="KW-0406">Ion transport</keyword>
<evidence type="ECO:0000256" key="6">
    <source>
        <dbReference type="ARBA" id="ARBA00022553"/>
    </source>
</evidence>
<feature type="transmembrane region" description="Helical" evidence="19">
    <location>
        <begin position="776"/>
        <end position="796"/>
    </location>
</feature>
<dbReference type="PROSITE" id="PS01047">
    <property type="entry name" value="HMA_1"/>
    <property type="match status" value="1"/>
</dbReference>
<evidence type="ECO:0000256" key="13">
    <source>
        <dbReference type="ARBA" id="ARBA00022842"/>
    </source>
</evidence>
<comment type="caution">
    <text evidence="21">The sequence shown here is derived from an EMBL/GenBank/DDBJ whole genome shotgun (WGS) entry which is preliminary data.</text>
</comment>
<feature type="transmembrane region" description="Helical" evidence="19">
    <location>
        <begin position="251"/>
        <end position="269"/>
    </location>
</feature>
<dbReference type="Gene3D" id="3.40.1110.10">
    <property type="entry name" value="Calcium-transporting ATPase, cytoplasmic domain N"/>
    <property type="match status" value="1"/>
</dbReference>
<dbReference type="PRINTS" id="PR00942">
    <property type="entry name" value="CUATPASEI"/>
</dbReference>
<dbReference type="GO" id="GO:0140581">
    <property type="term" value="F:P-type monovalent copper transporter activity"/>
    <property type="evidence" value="ECO:0007669"/>
    <property type="project" value="UniProtKB-EC"/>
</dbReference>
<dbReference type="InterPro" id="IPR008250">
    <property type="entry name" value="ATPase_P-typ_transduc_dom_A_sf"/>
</dbReference>
<dbReference type="InterPro" id="IPR006122">
    <property type="entry name" value="HMA_Cu_ion-bd"/>
</dbReference>
<dbReference type="SUPFAM" id="SSF56784">
    <property type="entry name" value="HAD-like"/>
    <property type="match status" value="1"/>
</dbReference>
<evidence type="ECO:0000256" key="9">
    <source>
        <dbReference type="ARBA" id="ARBA00022737"/>
    </source>
</evidence>
<keyword evidence="13" id="KW-0460">Magnesium</keyword>
<feature type="transmembrane region" description="Helical" evidence="19">
    <location>
        <begin position="403"/>
        <end position="425"/>
    </location>
</feature>
<keyword evidence="6" id="KW-0597">Phosphoprotein</keyword>
<dbReference type="FunFam" id="3.30.70.100:FF:000005">
    <property type="entry name" value="Copper-exporting P-type ATPase A"/>
    <property type="match status" value="2"/>
</dbReference>
<dbReference type="PANTHER" id="PTHR43520">
    <property type="entry name" value="ATP7, ISOFORM B"/>
    <property type="match status" value="1"/>
</dbReference>
<evidence type="ECO:0000256" key="7">
    <source>
        <dbReference type="ARBA" id="ARBA00022692"/>
    </source>
</evidence>
<evidence type="ECO:0000256" key="11">
    <source>
        <dbReference type="ARBA" id="ARBA00022796"/>
    </source>
</evidence>
<feature type="transmembrane region" description="Helical" evidence="19">
    <location>
        <begin position="747"/>
        <end position="770"/>
    </location>
</feature>
<dbReference type="SUPFAM" id="SSF81653">
    <property type="entry name" value="Calcium ATPase, transduction domain A"/>
    <property type="match status" value="1"/>
</dbReference>
<evidence type="ECO:0000256" key="1">
    <source>
        <dbReference type="ARBA" id="ARBA00004651"/>
    </source>
</evidence>
<dbReference type="AlphaFoldDB" id="A0AAP2W6R3"/>
<dbReference type="CDD" id="cd00371">
    <property type="entry name" value="HMA"/>
    <property type="match status" value="2"/>
</dbReference>
<dbReference type="PROSITE" id="PS50846">
    <property type="entry name" value="HMA_2"/>
    <property type="match status" value="2"/>
</dbReference>
<dbReference type="InterPro" id="IPR036163">
    <property type="entry name" value="HMA_dom_sf"/>
</dbReference>
<keyword evidence="9" id="KW-0677">Repeat</keyword>
<dbReference type="Pfam" id="PF00403">
    <property type="entry name" value="HMA"/>
    <property type="match status" value="2"/>
</dbReference>
<dbReference type="InterPro" id="IPR023214">
    <property type="entry name" value="HAD_sf"/>
</dbReference>
<dbReference type="GO" id="GO:0005886">
    <property type="term" value="C:plasma membrane"/>
    <property type="evidence" value="ECO:0007669"/>
    <property type="project" value="UniProtKB-SubCell"/>
</dbReference>
<evidence type="ECO:0000256" key="10">
    <source>
        <dbReference type="ARBA" id="ARBA00022741"/>
    </source>
</evidence>
<dbReference type="InterPro" id="IPR017969">
    <property type="entry name" value="Heavy-metal-associated_CS"/>
</dbReference>
<feature type="transmembrane region" description="Helical" evidence="19">
    <location>
        <begin position="431"/>
        <end position="454"/>
    </location>
</feature>
<dbReference type="Gene3D" id="3.30.70.100">
    <property type="match status" value="2"/>
</dbReference>
<dbReference type="NCBIfam" id="TIGR01511">
    <property type="entry name" value="ATPase-IB1_Cu"/>
    <property type="match status" value="1"/>
</dbReference>
<keyword evidence="8" id="KW-0479">Metal-binding</keyword>
<dbReference type="NCBIfam" id="TIGR01525">
    <property type="entry name" value="ATPase-IB_hvy"/>
    <property type="match status" value="1"/>
</dbReference>
<keyword evidence="11" id="KW-0187">Copper transport</keyword>
<dbReference type="SFLD" id="SFLDG00002">
    <property type="entry name" value="C1.7:_P-type_atpase_like"/>
    <property type="match status" value="1"/>
</dbReference>
<evidence type="ECO:0000256" key="8">
    <source>
        <dbReference type="ARBA" id="ARBA00022723"/>
    </source>
</evidence>
<evidence type="ECO:0000256" key="17">
    <source>
        <dbReference type="ARBA" id="ARBA00023065"/>
    </source>
</evidence>
<dbReference type="GO" id="GO:0005524">
    <property type="term" value="F:ATP binding"/>
    <property type="evidence" value="ECO:0007669"/>
    <property type="project" value="UniProtKB-KW"/>
</dbReference>
<dbReference type="SFLD" id="SFLDF00027">
    <property type="entry name" value="p-type_atpase"/>
    <property type="match status" value="1"/>
</dbReference>
<evidence type="ECO:0000256" key="4">
    <source>
        <dbReference type="ARBA" id="ARBA00022448"/>
    </source>
</evidence>
<evidence type="ECO:0000256" key="19">
    <source>
        <dbReference type="SAM" id="Phobius"/>
    </source>
</evidence>
<dbReference type="InterPro" id="IPR023298">
    <property type="entry name" value="ATPase_P-typ_TM_dom_sf"/>
</dbReference>
<dbReference type="FunFam" id="3.40.50.1000:FF:000144">
    <property type="entry name" value="copper-transporting ATPase 1 isoform X2"/>
    <property type="match status" value="1"/>
</dbReference>
<evidence type="ECO:0000256" key="15">
    <source>
        <dbReference type="ARBA" id="ARBA00022989"/>
    </source>
</evidence>
<dbReference type="Pfam" id="PF00122">
    <property type="entry name" value="E1-E2_ATPase"/>
    <property type="match status" value="1"/>
</dbReference>
<feature type="domain" description="HMA" evidence="20">
    <location>
        <begin position="60"/>
        <end position="126"/>
    </location>
</feature>
<keyword evidence="10" id="KW-0547">Nucleotide-binding</keyword>
<evidence type="ECO:0000256" key="2">
    <source>
        <dbReference type="ARBA" id="ARBA00006024"/>
    </source>
</evidence>
<evidence type="ECO:0000256" key="16">
    <source>
        <dbReference type="ARBA" id="ARBA00023008"/>
    </source>
</evidence>
<proteinExistence type="inferred from homology"/>
<dbReference type="CDD" id="cd02094">
    <property type="entry name" value="P-type_ATPase_Cu-like"/>
    <property type="match status" value="1"/>
</dbReference>
<keyword evidence="18 19" id="KW-0472">Membrane</keyword>
<dbReference type="InterPro" id="IPR036412">
    <property type="entry name" value="HAD-like_sf"/>
</dbReference>
<keyword evidence="5" id="KW-1003">Cell membrane</keyword>
<dbReference type="SUPFAM" id="SSF55008">
    <property type="entry name" value="HMA, heavy metal-associated domain"/>
    <property type="match status" value="2"/>
</dbReference>
<accession>A0AAP2W6R3</accession>